<dbReference type="Proteomes" id="UP000265955">
    <property type="component" value="Unassembled WGS sequence"/>
</dbReference>
<proteinExistence type="predicted"/>
<accession>A0A3A3G9I6</accession>
<protein>
    <submittedName>
        <fullName evidence="2">DUF3291 domain-containing protein</fullName>
    </submittedName>
</protein>
<name>A0A3A3G9I6_9BURK</name>
<dbReference type="OrthoDB" id="9808719at2"/>
<evidence type="ECO:0000313" key="2">
    <source>
        <dbReference type="EMBL" id="RJF97529.1"/>
    </source>
</evidence>
<dbReference type="Pfam" id="PF11695">
    <property type="entry name" value="DUF3291"/>
    <property type="match status" value="1"/>
</dbReference>
<comment type="caution">
    <text evidence="2">The sequence shown here is derived from an EMBL/GenBank/DDBJ whole genome shotgun (WGS) entry which is preliminary data.</text>
</comment>
<gene>
    <name evidence="2" type="ORF">D3871_02530</name>
</gene>
<keyword evidence="3" id="KW-1185">Reference proteome</keyword>
<reference evidence="3" key="1">
    <citation type="submission" date="2018-09" db="EMBL/GenBank/DDBJ databases">
        <authorList>
            <person name="Zhu H."/>
        </authorList>
    </citation>
    <scope>NUCLEOTIDE SEQUENCE [LARGE SCALE GENOMIC DNA]</scope>
    <source>
        <strain evidence="3">K1R23-30</strain>
    </source>
</reference>
<evidence type="ECO:0000259" key="1">
    <source>
        <dbReference type="Pfam" id="PF11695"/>
    </source>
</evidence>
<dbReference type="SUPFAM" id="SSF54909">
    <property type="entry name" value="Dimeric alpha+beta barrel"/>
    <property type="match status" value="1"/>
</dbReference>
<feature type="domain" description="DUF3291" evidence="1">
    <location>
        <begin position="5"/>
        <end position="141"/>
    </location>
</feature>
<sequence length="154" mass="17422">MKCHIAQVNIARALAPIDDPVMAGFVARLDDINAVADSSPGFVWRLKTDAGNATSLNPYNDDRVLFNMSVWASVEHLKQFVYRSAHAQVMRQRKSWFERFREPYTALWWIAPGHIPTIAEAKERLAYLQLNGDTEFAFSFANVIHAPGMLQTAE</sequence>
<dbReference type="InterPro" id="IPR011008">
    <property type="entry name" value="Dimeric_a/b-barrel"/>
</dbReference>
<organism evidence="2 3">
    <name type="scientific">Noviherbaspirillum saxi</name>
    <dbReference type="NCBI Taxonomy" id="2320863"/>
    <lineage>
        <taxon>Bacteria</taxon>
        <taxon>Pseudomonadati</taxon>
        <taxon>Pseudomonadota</taxon>
        <taxon>Betaproteobacteria</taxon>
        <taxon>Burkholderiales</taxon>
        <taxon>Oxalobacteraceae</taxon>
        <taxon>Noviherbaspirillum</taxon>
    </lineage>
</organism>
<dbReference type="RefSeq" id="WP_119767477.1">
    <property type="nucleotide sequence ID" value="NZ_QYUO01000001.1"/>
</dbReference>
<evidence type="ECO:0000313" key="3">
    <source>
        <dbReference type="Proteomes" id="UP000265955"/>
    </source>
</evidence>
<dbReference type="EMBL" id="QYUO01000001">
    <property type="protein sequence ID" value="RJF97529.1"/>
    <property type="molecule type" value="Genomic_DNA"/>
</dbReference>
<dbReference type="InterPro" id="IPR021708">
    <property type="entry name" value="DUF3291"/>
</dbReference>
<dbReference type="AlphaFoldDB" id="A0A3A3G9I6"/>